<dbReference type="InterPro" id="IPR038377">
    <property type="entry name" value="Na/Glc_symporter_sf"/>
</dbReference>
<keyword evidence="9 14" id="KW-0406">Ion transport</keyword>
<reference evidence="15 18" key="2">
    <citation type="submission" date="2020-07" db="EMBL/GenBank/DDBJ databases">
        <title>Organ Donor 1.</title>
        <authorList>
            <person name="Marsh A.J."/>
            <person name="Azcarate-Peril M.A."/>
        </authorList>
    </citation>
    <scope>NUCLEOTIDE SEQUENCE [LARGE SCALE GENOMIC DNA]</scope>
    <source>
        <strain evidence="15 18">AMC0717</strain>
    </source>
</reference>
<dbReference type="GO" id="GO:0031402">
    <property type="term" value="F:sodium ion binding"/>
    <property type="evidence" value="ECO:0007669"/>
    <property type="project" value="UniProtKB-UniRule"/>
</dbReference>
<feature type="transmembrane region" description="Helical" evidence="14">
    <location>
        <begin position="160"/>
        <end position="185"/>
    </location>
</feature>
<feature type="transmembrane region" description="Helical" evidence="14">
    <location>
        <begin position="67"/>
        <end position="89"/>
    </location>
</feature>
<feature type="transmembrane region" description="Helical" evidence="14">
    <location>
        <begin position="271"/>
        <end position="296"/>
    </location>
</feature>
<evidence type="ECO:0000313" key="16">
    <source>
        <dbReference type="EMBL" id="SHL02835.1"/>
    </source>
</evidence>
<accession>A0A1M6XAN0</accession>
<dbReference type="PROSITE" id="PS00456">
    <property type="entry name" value="NA_SOLUT_SYMP_1"/>
    <property type="match status" value="1"/>
</dbReference>
<feature type="transmembrane region" description="Helical" evidence="14">
    <location>
        <begin position="229"/>
        <end position="250"/>
    </location>
</feature>
<dbReference type="InterPro" id="IPR001734">
    <property type="entry name" value="Na/solute_symporter"/>
</dbReference>
<feature type="transmembrane region" description="Helical" evidence="14">
    <location>
        <begin position="421"/>
        <end position="438"/>
    </location>
</feature>
<dbReference type="PANTHER" id="PTHR48086">
    <property type="entry name" value="SODIUM/PROLINE SYMPORTER-RELATED"/>
    <property type="match status" value="1"/>
</dbReference>
<evidence type="ECO:0000256" key="2">
    <source>
        <dbReference type="ARBA" id="ARBA00006434"/>
    </source>
</evidence>
<gene>
    <name evidence="15" type="primary">putP</name>
    <name evidence="15" type="ORF">H0N91_02390</name>
    <name evidence="16" type="ORF">SAMN04515649_10227</name>
</gene>
<feature type="transmembrane region" description="Helical" evidence="14">
    <location>
        <begin position="367"/>
        <end position="386"/>
    </location>
</feature>
<reference evidence="16 17" key="1">
    <citation type="submission" date="2016-11" db="EMBL/GenBank/DDBJ databases">
        <authorList>
            <person name="Varghese N."/>
            <person name="Submissions S."/>
        </authorList>
    </citation>
    <scope>NUCLEOTIDE SEQUENCE [LARGE SCALE GENOMIC DNA]</scope>
    <source>
        <strain evidence="16 17">FD</strain>
    </source>
</reference>
<comment type="subcellular location">
    <subcellularLocation>
        <location evidence="1 14">Cell membrane</location>
        <topology evidence="1 14">Multi-pass membrane protein</topology>
    </subcellularLocation>
</comment>
<dbReference type="PROSITE" id="PS50283">
    <property type="entry name" value="NA_SOLUT_SYMP_3"/>
    <property type="match status" value="1"/>
</dbReference>
<dbReference type="AlphaFoldDB" id="A0A1M6XAN0"/>
<proteinExistence type="inferred from homology"/>
<protein>
    <recommendedName>
        <fullName evidence="14">Sodium/proline symporter</fullName>
    </recommendedName>
    <alternativeName>
        <fullName evidence="14">Proline permease</fullName>
    </alternativeName>
</protein>
<evidence type="ECO:0000256" key="11">
    <source>
        <dbReference type="ARBA" id="ARBA00023201"/>
    </source>
</evidence>
<evidence type="ECO:0000256" key="7">
    <source>
        <dbReference type="ARBA" id="ARBA00022989"/>
    </source>
</evidence>
<dbReference type="GO" id="GO:0015824">
    <property type="term" value="P:proline transport"/>
    <property type="evidence" value="ECO:0007669"/>
    <property type="project" value="UniProtKB-UniRule"/>
</dbReference>
<evidence type="ECO:0000256" key="14">
    <source>
        <dbReference type="RuleBase" id="RU366012"/>
    </source>
</evidence>
<evidence type="ECO:0000256" key="5">
    <source>
        <dbReference type="ARBA" id="ARBA00022692"/>
    </source>
</evidence>
<evidence type="ECO:0000256" key="9">
    <source>
        <dbReference type="ARBA" id="ARBA00023065"/>
    </source>
</evidence>
<dbReference type="GO" id="GO:0005886">
    <property type="term" value="C:plasma membrane"/>
    <property type="evidence" value="ECO:0007669"/>
    <property type="project" value="UniProtKB-SubCell"/>
</dbReference>
<dbReference type="PANTHER" id="PTHR48086:SF3">
    <property type="entry name" value="SODIUM_PROLINE SYMPORTER"/>
    <property type="match status" value="1"/>
</dbReference>
<keyword evidence="10 14" id="KW-0472">Membrane</keyword>
<evidence type="ECO:0000256" key="6">
    <source>
        <dbReference type="ARBA" id="ARBA00022847"/>
    </source>
</evidence>
<evidence type="ECO:0000313" key="18">
    <source>
        <dbReference type="Proteomes" id="UP000586254"/>
    </source>
</evidence>
<evidence type="ECO:0000256" key="4">
    <source>
        <dbReference type="ARBA" id="ARBA00022475"/>
    </source>
</evidence>
<evidence type="ECO:0000256" key="10">
    <source>
        <dbReference type="ARBA" id="ARBA00023136"/>
    </source>
</evidence>
<evidence type="ECO:0000256" key="3">
    <source>
        <dbReference type="ARBA" id="ARBA00022448"/>
    </source>
</evidence>
<dbReference type="EMBL" id="JACCKS010000002">
    <property type="protein sequence ID" value="NZA37015.1"/>
    <property type="molecule type" value="Genomic_DNA"/>
</dbReference>
<name>A0A1M6XAN0_9FIRM</name>
<keyword evidence="8 14" id="KW-0915">Sodium</keyword>
<comment type="caution">
    <text evidence="16">The sequence shown here is derived from an EMBL/GenBank/DDBJ whole genome shotgun (WGS) entry which is preliminary data.</text>
</comment>
<feature type="transmembrane region" description="Helical" evidence="14">
    <location>
        <begin position="9"/>
        <end position="27"/>
    </location>
</feature>
<dbReference type="InterPro" id="IPR011851">
    <property type="entry name" value="Na/Pro_symporter"/>
</dbReference>
<sequence length="491" mass="53101">MSTILNPEFIIFVIYLIMLVGIGLYFYKKTSSIEGFLLGDRGLGSWVTAFSAQASDMSGWLLMGLPGAIYLGGMPEVWIGIGLCVGTILNWKFVAARLRTYTEKTDSLTLSTFFERRFKDPTGAIRVISALIILIFFTIYSSSGMVASGKLFQMMFGIDYTTAVLIGALVIVAYTFLGGFLAVCWTDLIQGVLMIIAIVVVPILAMSHLGSMQPTLDAMAAQGLSMNLLGGGISVMAIISAASWGLGYFGQPHILVRFMGIKSIKELPKSMTIAIVWVIIALTGAIFVALLSIPLFPGLTDGAQETVFMLMIRKFFPPWIGGIFLAAIMAAIMSTIDSQLLVSSSALTEDLARIFFKKELTEKQSVNLGRLSVIIIAVIALFMALVPNSTVMGLVSYAWGGFGAAFGPLVLFGLYSKKTSWKAALSGMIVGTLTVIIWKQTGLGSTLYEIVPGFLLNVITILIVNAFSKPDETAETEFDEVLEEMKAIRAE</sequence>
<dbReference type="Proteomes" id="UP000586254">
    <property type="component" value="Unassembled WGS sequence"/>
</dbReference>
<dbReference type="NCBIfam" id="TIGR00813">
    <property type="entry name" value="sss"/>
    <property type="match status" value="1"/>
</dbReference>
<dbReference type="CDD" id="cd11475">
    <property type="entry name" value="SLC5sbd_PutP"/>
    <property type="match status" value="1"/>
</dbReference>
<keyword evidence="4 14" id="KW-1003">Cell membrane</keyword>
<dbReference type="InterPro" id="IPR050277">
    <property type="entry name" value="Sodium:Solute_Symporter"/>
</dbReference>
<comment type="catalytic activity">
    <reaction evidence="12">
        <text>L-proline(in) + Na(+)(in) = L-proline(out) + Na(+)(out)</text>
        <dbReference type="Rhea" id="RHEA:28967"/>
        <dbReference type="ChEBI" id="CHEBI:29101"/>
        <dbReference type="ChEBI" id="CHEBI:60039"/>
    </reaction>
</comment>
<keyword evidence="7 14" id="KW-1133">Transmembrane helix</keyword>
<evidence type="ECO:0000256" key="13">
    <source>
        <dbReference type="RuleBase" id="RU362091"/>
    </source>
</evidence>
<dbReference type="NCBIfam" id="TIGR02121">
    <property type="entry name" value="Na_Pro_sym"/>
    <property type="match status" value="1"/>
</dbReference>
<evidence type="ECO:0000256" key="1">
    <source>
        <dbReference type="ARBA" id="ARBA00004651"/>
    </source>
</evidence>
<evidence type="ECO:0000256" key="8">
    <source>
        <dbReference type="ARBA" id="ARBA00023053"/>
    </source>
</evidence>
<dbReference type="Gene3D" id="1.20.1730.10">
    <property type="entry name" value="Sodium/glucose cotransporter"/>
    <property type="match status" value="1"/>
</dbReference>
<keyword evidence="11 14" id="KW-0739">Sodium transport</keyword>
<organism evidence="16 17">
    <name type="scientific">Eubacterium callanderi</name>
    <dbReference type="NCBI Taxonomy" id="53442"/>
    <lineage>
        <taxon>Bacteria</taxon>
        <taxon>Bacillati</taxon>
        <taxon>Bacillota</taxon>
        <taxon>Clostridia</taxon>
        <taxon>Eubacteriales</taxon>
        <taxon>Eubacteriaceae</taxon>
        <taxon>Eubacterium</taxon>
    </lineage>
</organism>
<dbReference type="GO" id="GO:0015193">
    <property type="term" value="F:L-proline transmembrane transporter activity"/>
    <property type="evidence" value="ECO:0007669"/>
    <property type="project" value="TreeGrafter"/>
</dbReference>
<dbReference type="InterPro" id="IPR018212">
    <property type="entry name" value="Na/solute_symporter_CS"/>
</dbReference>
<dbReference type="GO" id="GO:0005298">
    <property type="term" value="F:proline:sodium symporter activity"/>
    <property type="evidence" value="ECO:0007669"/>
    <property type="project" value="UniProtKB-UniRule"/>
</dbReference>
<dbReference type="EMBL" id="FRBP01000002">
    <property type="protein sequence ID" value="SHL02835.1"/>
    <property type="molecule type" value="Genomic_DNA"/>
</dbReference>
<feature type="transmembrane region" description="Helical" evidence="14">
    <location>
        <begin position="123"/>
        <end position="140"/>
    </location>
</feature>
<keyword evidence="5 14" id="KW-0812">Transmembrane</keyword>
<evidence type="ECO:0000313" key="17">
    <source>
        <dbReference type="Proteomes" id="UP000184012"/>
    </source>
</evidence>
<feature type="transmembrane region" description="Helical" evidence="14">
    <location>
        <begin position="392"/>
        <end position="414"/>
    </location>
</feature>
<evidence type="ECO:0000313" key="15">
    <source>
        <dbReference type="EMBL" id="NZA37015.1"/>
    </source>
</evidence>
<comment type="function">
    <text evidence="14">Catalyzes the sodium-dependent uptake of extracellular L-proline.</text>
</comment>
<feature type="transmembrane region" description="Helical" evidence="14">
    <location>
        <begin position="316"/>
        <end position="336"/>
    </location>
</feature>
<dbReference type="Pfam" id="PF00474">
    <property type="entry name" value="SSF"/>
    <property type="match status" value="1"/>
</dbReference>
<keyword evidence="6 14" id="KW-0769">Symport</keyword>
<dbReference type="Proteomes" id="UP000184012">
    <property type="component" value="Unassembled WGS sequence"/>
</dbReference>
<dbReference type="RefSeq" id="WP_073382221.1">
    <property type="nucleotide sequence ID" value="NZ_CAJKZB010000005.1"/>
</dbReference>
<comment type="similarity">
    <text evidence="2 13">Belongs to the sodium:solute symporter (SSF) (TC 2.A.21) family.</text>
</comment>
<feature type="transmembrane region" description="Helical" evidence="14">
    <location>
        <begin position="192"/>
        <end position="209"/>
    </location>
</feature>
<evidence type="ECO:0000256" key="12">
    <source>
        <dbReference type="ARBA" id="ARBA00033708"/>
    </source>
</evidence>
<keyword evidence="14" id="KW-0029">Amino-acid transport</keyword>
<keyword evidence="3 14" id="KW-0813">Transport</keyword>
<feature type="transmembrane region" description="Helical" evidence="14">
    <location>
        <begin position="450"/>
        <end position="468"/>
    </location>
</feature>